<evidence type="ECO:0000313" key="3">
    <source>
        <dbReference type="EMBL" id="QCD77610.1"/>
    </source>
</evidence>
<dbReference type="OrthoDB" id="640742at2759"/>
<sequence length="240" mass="27206">MTTVEPANDSMATVADKAPVTAQRKVPQDLDTKLPKPYLPRALVAPDTENVNGTWGYKHNDMSVLQQHVSFFDLNNDGVVYPWETYKGLRSLGINVILAFIFSIVIHVALSYPTLPTWLPSPFFPIHIKNIHKAKHGSDSGSYDTEGRFMPSNLEFIFSKYAREVPDKLSLRELWHMTEANRVAFDFFGWVASKFEWGALYILAKDEHGYLTKEAVRRCFDGSLFEYCAKHRKGAAGKMA</sequence>
<evidence type="ECO:0000256" key="2">
    <source>
        <dbReference type="SAM" id="Phobius"/>
    </source>
</evidence>
<name>A0A4D6KLU4_VIGUN</name>
<dbReference type="Proteomes" id="UP000501690">
    <property type="component" value="Linkage Group LG1"/>
</dbReference>
<dbReference type="AlphaFoldDB" id="A0A4D6KLU4"/>
<keyword evidence="2" id="KW-0472">Membrane</keyword>
<feature type="transmembrane region" description="Helical" evidence="2">
    <location>
        <begin position="92"/>
        <end position="112"/>
    </location>
</feature>
<gene>
    <name evidence="3" type="ORF">DEO72_LG1g1236</name>
</gene>
<keyword evidence="4" id="KW-1185">Reference proteome</keyword>
<accession>A0A4D6KLU4</accession>
<keyword evidence="2" id="KW-0812">Transmembrane</keyword>
<evidence type="ECO:0000256" key="1">
    <source>
        <dbReference type="ARBA" id="ARBA00006765"/>
    </source>
</evidence>
<dbReference type="Pfam" id="PF05042">
    <property type="entry name" value="Caleosin"/>
    <property type="match status" value="1"/>
</dbReference>
<dbReference type="GO" id="GO:0004497">
    <property type="term" value="F:monooxygenase activity"/>
    <property type="evidence" value="ECO:0007669"/>
    <property type="project" value="TreeGrafter"/>
</dbReference>
<dbReference type="GO" id="GO:0005509">
    <property type="term" value="F:calcium ion binding"/>
    <property type="evidence" value="ECO:0007669"/>
    <property type="project" value="TreeGrafter"/>
</dbReference>
<dbReference type="Gramene" id="Vigun06g115500.1.v1.2">
    <property type="protein sequence ID" value="Vigun06g115500.1.v1.2"/>
    <property type="gene ID" value="Vigun06g115500.v1.2"/>
</dbReference>
<comment type="similarity">
    <text evidence="1">Belongs to the caleosin family.</text>
</comment>
<dbReference type="PANTHER" id="PTHR31495">
    <property type="entry name" value="PEROXYGENASE 3-RELATED"/>
    <property type="match status" value="1"/>
</dbReference>
<dbReference type="InterPro" id="IPR007736">
    <property type="entry name" value="Caleosin-related"/>
</dbReference>
<evidence type="ECO:0000313" key="4">
    <source>
        <dbReference type="Proteomes" id="UP000501690"/>
    </source>
</evidence>
<organism evidence="3 4">
    <name type="scientific">Vigna unguiculata</name>
    <name type="common">Cowpea</name>
    <dbReference type="NCBI Taxonomy" id="3917"/>
    <lineage>
        <taxon>Eukaryota</taxon>
        <taxon>Viridiplantae</taxon>
        <taxon>Streptophyta</taxon>
        <taxon>Embryophyta</taxon>
        <taxon>Tracheophyta</taxon>
        <taxon>Spermatophyta</taxon>
        <taxon>Magnoliopsida</taxon>
        <taxon>eudicotyledons</taxon>
        <taxon>Gunneridae</taxon>
        <taxon>Pentapetalae</taxon>
        <taxon>rosids</taxon>
        <taxon>fabids</taxon>
        <taxon>Fabales</taxon>
        <taxon>Fabaceae</taxon>
        <taxon>Papilionoideae</taxon>
        <taxon>50 kb inversion clade</taxon>
        <taxon>NPAAA clade</taxon>
        <taxon>indigoferoid/millettioid clade</taxon>
        <taxon>Phaseoleae</taxon>
        <taxon>Vigna</taxon>
    </lineage>
</organism>
<proteinExistence type="inferred from homology"/>
<reference evidence="3 4" key="1">
    <citation type="submission" date="2019-04" db="EMBL/GenBank/DDBJ databases">
        <title>An improved genome assembly and genetic linkage map for asparagus bean, Vigna unguiculata ssp. sesquipedialis.</title>
        <authorList>
            <person name="Xia Q."/>
            <person name="Zhang R."/>
            <person name="Dong Y."/>
        </authorList>
    </citation>
    <scope>NUCLEOTIDE SEQUENCE [LARGE SCALE GENOMIC DNA]</scope>
    <source>
        <tissue evidence="3">Leaf</tissue>
    </source>
</reference>
<protein>
    <submittedName>
        <fullName evidence="3">Caleosin-related</fullName>
    </submittedName>
</protein>
<dbReference type="EMBL" id="CP039345">
    <property type="protein sequence ID" value="QCD77610.1"/>
    <property type="molecule type" value="Genomic_DNA"/>
</dbReference>
<dbReference type="PANTHER" id="PTHR31495:SF20">
    <property type="entry name" value="CALEOSIN-RELATED FAMILY PROTEIN"/>
    <property type="match status" value="1"/>
</dbReference>
<keyword evidence="2" id="KW-1133">Transmembrane helix</keyword>